<sequence>MENFYLKINRKARELQERFGVENGQENGSENEEAQVNGQPQPPIGPQAPQQTQQTRQIQTNSPPRNRMNVTPPRQTQQNNTPPRNQTIYQPQQNENVIRNNQQANINPIRNNNQNERVMNHVPINNGQVVRHPQNQSLIVQPHLQQFNNASINHFSMNSNGNGFTGFTWVNVQLPNIHFPLLFNGLAQQLSNNNRKIVIITTLTF</sequence>
<evidence type="ECO:0000313" key="2">
    <source>
        <dbReference type="EMBL" id="EFC35234.1"/>
    </source>
</evidence>
<accession>D2W6R8</accession>
<evidence type="ECO:0000313" key="3">
    <source>
        <dbReference type="Proteomes" id="UP000006671"/>
    </source>
</evidence>
<feature type="region of interest" description="Disordered" evidence="1">
    <location>
        <begin position="17"/>
        <end position="88"/>
    </location>
</feature>
<dbReference type="GeneID" id="8847816"/>
<reference evidence="2 3" key="1">
    <citation type="journal article" date="2010" name="Cell">
        <title>The genome of Naegleria gruberi illuminates early eukaryotic versatility.</title>
        <authorList>
            <person name="Fritz-Laylin L.K."/>
            <person name="Prochnik S.E."/>
            <person name="Ginger M.L."/>
            <person name="Dacks J.B."/>
            <person name="Carpenter M.L."/>
            <person name="Field M.C."/>
            <person name="Kuo A."/>
            <person name="Paredez A."/>
            <person name="Chapman J."/>
            <person name="Pham J."/>
            <person name="Shu S."/>
            <person name="Neupane R."/>
            <person name="Cipriano M."/>
            <person name="Mancuso J."/>
            <person name="Tu H."/>
            <person name="Salamov A."/>
            <person name="Lindquist E."/>
            <person name="Shapiro H."/>
            <person name="Lucas S."/>
            <person name="Grigoriev I.V."/>
            <person name="Cande W.Z."/>
            <person name="Fulton C."/>
            <person name="Rokhsar D.S."/>
            <person name="Dawson S.C."/>
        </authorList>
    </citation>
    <scope>NUCLEOTIDE SEQUENCE [LARGE SCALE GENOMIC DNA]</scope>
    <source>
        <strain evidence="2 3">NEG-M</strain>
    </source>
</reference>
<dbReference type="InParanoid" id="D2W6R8"/>
<dbReference type="VEuPathDB" id="AmoebaDB:NAEGRDRAFT_55023"/>
<dbReference type="AlphaFoldDB" id="D2W6R8"/>
<dbReference type="KEGG" id="ngr:NAEGRDRAFT_55023"/>
<evidence type="ECO:0000256" key="1">
    <source>
        <dbReference type="SAM" id="MobiDB-lite"/>
    </source>
</evidence>
<dbReference type="RefSeq" id="XP_002667978.1">
    <property type="nucleotide sequence ID" value="XM_002667932.1"/>
</dbReference>
<organism evidence="3">
    <name type="scientific">Naegleria gruberi</name>
    <name type="common">Amoeba</name>
    <dbReference type="NCBI Taxonomy" id="5762"/>
    <lineage>
        <taxon>Eukaryota</taxon>
        <taxon>Discoba</taxon>
        <taxon>Heterolobosea</taxon>
        <taxon>Tetramitia</taxon>
        <taxon>Eutetramitia</taxon>
        <taxon>Vahlkampfiidae</taxon>
        <taxon>Naegleria</taxon>
    </lineage>
</organism>
<name>D2W6R8_NAEGR</name>
<proteinExistence type="predicted"/>
<feature type="compositionally biased region" description="Low complexity" evidence="1">
    <location>
        <begin position="47"/>
        <end position="59"/>
    </location>
</feature>
<dbReference type="Proteomes" id="UP000006671">
    <property type="component" value="Unassembled WGS sequence"/>
</dbReference>
<gene>
    <name evidence="2" type="ORF">NAEGRDRAFT_55023</name>
</gene>
<feature type="compositionally biased region" description="Low complexity" evidence="1">
    <location>
        <begin position="69"/>
        <end position="87"/>
    </location>
</feature>
<keyword evidence="3" id="KW-1185">Reference proteome</keyword>
<protein>
    <submittedName>
        <fullName evidence="2">Predicted protein</fullName>
    </submittedName>
</protein>
<dbReference type="EMBL" id="GG739527">
    <property type="protein sequence ID" value="EFC35234.1"/>
    <property type="molecule type" value="Genomic_DNA"/>
</dbReference>